<dbReference type="InterPro" id="IPR036322">
    <property type="entry name" value="WD40_repeat_dom_sf"/>
</dbReference>
<accession>A0AAE0VFT7</accession>
<dbReference type="GO" id="GO:0003341">
    <property type="term" value="P:cilium movement"/>
    <property type="evidence" value="ECO:0007669"/>
    <property type="project" value="TreeGrafter"/>
</dbReference>
<dbReference type="GO" id="GO:0045504">
    <property type="term" value="F:dynein heavy chain binding"/>
    <property type="evidence" value="ECO:0007669"/>
    <property type="project" value="TreeGrafter"/>
</dbReference>
<dbReference type="Proteomes" id="UP001274896">
    <property type="component" value="Unassembled WGS sequence"/>
</dbReference>
<feature type="region of interest" description="Disordered" evidence="12">
    <location>
        <begin position="70"/>
        <end position="103"/>
    </location>
</feature>
<dbReference type="FunFam" id="2.130.10.10:FF:001248">
    <property type="entry name" value="WD repeat domain 78"/>
    <property type="match status" value="1"/>
</dbReference>
<dbReference type="InterPro" id="IPR015943">
    <property type="entry name" value="WD40/YVTN_repeat-like_dom_sf"/>
</dbReference>
<dbReference type="PANTHER" id="PTHR12442:SF12">
    <property type="entry name" value="DYNEIN AXONEMAL INTERMEDIATE CHAIN 4"/>
    <property type="match status" value="1"/>
</dbReference>
<dbReference type="SUPFAM" id="SSF50978">
    <property type="entry name" value="WD40 repeat-like"/>
    <property type="match status" value="1"/>
</dbReference>
<protein>
    <recommendedName>
        <fullName evidence="10">Dynein axonemal intermediate chain 4</fullName>
    </recommendedName>
    <alternativeName>
        <fullName evidence="11">WD repeat-containing protein 78</fullName>
    </alternativeName>
</protein>
<dbReference type="PANTHER" id="PTHR12442">
    <property type="entry name" value="DYNEIN INTERMEDIATE CHAIN"/>
    <property type="match status" value="1"/>
</dbReference>
<dbReference type="GO" id="GO:0005858">
    <property type="term" value="C:axonemal dynein complex"/>
    <property type="evidence" value="ECO:0007669"/>
    <property type="project" value="TreeGrafter"/>
</dbReference>
<feature type="region of interest" description="Disordered" evidence="12">
    <location>
        <begin position="1"/>
        <end position="49"/>
    </location>
</feature>
<feature type="compositionally biased region" description="Low complexity" evidence="12">
    <location>
        <begin position="320"/>
        <end position="330"/>
    </location>
</feature>
<dbReference type="AlphaFoldDB" id="A0AAE0VFT7"/>
<feature type="compositionally biased region" description="Polar residues" evidence="12">
    <location>
        <begin position="15"/>
        <end position="34"/>
    </location>
</feature>
<dbReference type="SMART" id="SM00320">
    <property type="entry name" value="WD40"/>
    <property type="match status" value="5"/>
</dbReference>
<keyword evidence="3" id="KW-0853">WD repeat</keyword>
<evidence type="ECO:0000256" key="7">
    <source>
        <dbReference type="ARBA" id="ARBA00023212"/>
    </source>
</evidence>
<evidence type="ECO:0000256" key="10">
    <source>
        <dbReference type="ARBA" id="ARBA00040002"/>
    </source>
</evidence>
<dbReference type="GO" id="GO:0120293">
    <property type="term" value="C:dynein axonemal particle"/>
    <property type="evidence" value="ECO:0007669"/>
    <property type="project" value="UniProtKB-SubCell"/>
</dbReference>
<evidence type="ECO:0000256" key="9">
    <source>
        <dbReference type="ARBA" id="ARBA00024190"/>
    </source>
</evidence>
<evidence type="ECO:0000256" key="8">
    <source>
        <dbReference type="ARBA" id="ARBA00023273"/>
    </source>
</evidence>
<reference evidence="13" key="1">
    <citation type="submission" date="2023-06" db="EMBL/GenBank/DDBJ databases">
        <title>Male Hemibagrus guttatus genome.</title>
        <authorList>
            <person name="Bian C."/>
        </authorList>
    </citation>
    <scope>NUCLEOTIDE SEQUENCE</scope>
    <source>
        <strain evidence="13">Male_cb2023</strain>
        <tissue evidence="13">Muscle</tissue>
    </source>
</reference>
<keyword evidence="6" id="KW-0969">Cilium</keyword>
<evidence type="ECO:0000256" key="6">
    <source>
        <dbReference type="ARBA" id="ARBA00023069"/>
    </source>
</evidence>
<evidence type="ECO:0000256" key="11">
    <source>
        <dbReference type="ARBA" id="ARBA00041557"/>
    </source>
</evidence>
<evidence type="ECO:0000256" key="12">
    <source>
        <dbReference type="SAM" id="MobiDB-lite"/>
    </source>
</evidence>
<evidence type="ECO:0000313" key="13">
    <source>
        <dbReference type="EMBL" id="KAK3557392.1"/>
    </source>
</evidence>
<feature type="compositionally biased region" description="Polar residues" evidence="12">
    <location>
        <begin position="295"/>
        <end position="306"/>
    </location>
</feature>
<keyword evidence="7" id="KW-0206">Cytoskeleton</keyword>
<keyword evidence="8" id="KW-0966">Cell projection</keyword>
<dbReference type="InterPro" id="IPR001680">
    <property type="entry name" value="WD40_rpt"/>
</dbReference>
<feature type="region of interest" description="Disordered" evidence="12">
    <location>
        <begin position="295"/>
        <end position="345"/>
    </location>
</feature>
<dbReference type="InterPro" id="IPR050687">
    <property type="entry name" value="Dynein_IC"/>
</dbReference>
<comment type="caution">
    <text evidence="13">The sequence shown here is derived from an EMBL/GenBank/DDBJ whole genome shotgun (WGS) entry which is preliminary data.</text>
</comment>
<evidence type="ECO:0000256" key="3">
    <source>
        <dbReference type="ARBA" id="ARBA00022574"/>
    </source>
</evidence>
<name>A0AAE0VFT7_9TELE</name>
<comment type="subcellular location">
    <subcellularLocation>
        <location evidence="1">Cytoplasm</location>
        <location evidence="1">Cytoskeleton</location>
        <location evidence="1">Flagellum axoneme</location>
    </subcellularLocation>
    <subcellularLocation>
        <location evidence="9">Dynein axonemal particle</location>
    </subcellularLocation>
</comment>
<dbReference type="Pfam" id="PF00400">
    <property type="entry name" value="WD40"/>
    <property type="match status" value="2"/>
</dbReference>
<feature type="compositionally biased region" description="Low complexity" evidence="12">
    <location>
        <begin position="35"/>
        <end position="49"/>
    </location>
</feature>
<evidence type="ECO:0000256" key="4">
    <source>
        <dbReference type="ARBA" id="ARBA00022737"/>
    </source>
</evidence>
<organism evidence="13 14">
    <name type="scientific">Hemibagrus guttatus</name>
    <dbReference type="NCBI Taxonomy" id="175788"/>
    <lineage>
        <taxon>Eukaryota</taxon>
        <taxon>Metazoa</taxon>
        <taxon>Chordata</taxon>
        <taxon>Craniata</taxon>
        <taxon>Vertebrata</taxon>
        <taxon>Euteleostomi</taxon>
        <taxon>Actinopterygii</taxon>
        <taxon>Neopterygii</taxon>
        <taxon>Teleostei</taxon>
        <taxon>Ostariophysi</taxon>
        <taxon>Siluriformes</taxon>
        <taxon>Bagridae</taxon>
        <taxon>Hemibagrus</taxon>
    </lineage>
</organism>
<sequence length="788" mass="87819">MSNKTAKQVRPSLKLTPSSRVMNQSGSGTLRINQSSTNRRSVNASVSRRSFSLARDSKVLDKGSVQIPRHSVQVFDETGKDVTPQPLSRPEPGATQKKQSKILTRHDTSELTISDFLSTAYHTTYASSAGPFTMSAFGSSFVSRASHSTMESMSDELEEPSAKQEILISLSELKIKRDKQIEEPLLVSPVVINLTETENLCLLDIPAVSVSVDSEEAEEIKMRNKAYTEICKSRQENDVYVERAMQTFNGAYKSKVVQSDRVIMVEKGKLLCSMATSWDIYDLCVSSSEVEESGTDTSVLGVSSTHQSDRGLQRPMSRVSATSTASTSSSQREMEASTAQMVDEPDSEQILHSETFQQSLQVMEKTLLLNIYQHKLAAYRGLPMLPEQVFPDQDRVLNLDEEDRVEVKEEDSLNPALELLWTFSCELTKGHSVSCMAWNKKNTDLLAVGYGQFDFKDQTSGLVCIWSMKNPTWPEQSFNCKTSVTSLDFSDSNTSHLAVGLYDGTIAIYSVESSEATLVCDSRNCAQKHTASVSQVMWIDRVQGLSVEDKRETLFSVSADGRVSEWFLHEGLDCADMLKLKRIRNEKTEKPWKQEPLISHWAVGLCFDFDHQDSNMYLVGTEEGHIHECSCSHNIQFLETYTNHLGPVYKVTRSPFCPDIFLSCSADWTIQLWTEDHFTPVLSFTSVKEAVYDIMWSPRWATLFAAVNKNRVEIWDLRASLVSPTLVSEAIPGVGPTTLLFALKADCVLVGDSEGQVNVYKLKNFTAGDGAEVDTLEKIVSSSLASQL</sequence>
<keyword evidence="14" id="KW-1185">Reference proteome</keyword>
<keyword evidence="5" id="KW-0282">Flagellum</keyword>
<evidence type="ECO:0000256" key="5">
    <source>
        <dbReference type="ARBA" id="ARBA00022846"/>
    </source>
</evidence>
<dbReference type="EMBL" id="JAUCMX010000001">
    <property type="protein sequence ID" value="KAK3557392.1"/>
    <property type="molecule type" value="Genomic_DNA"/>
</dbReference>
<proteinExistence type="predicted"/>
<keyword evidence="2" id="KW-0963">Cytoplasm</keyword>
<dbReference type="Gene3D" id="2.130.10.10">
    <property type="entry name" value="YVTN repeat-like/Quinoprotein amine dehydrogenase"/>
    <property type="match status" value="1"/>
</dbReference>
<gene>
    <name evidence="13" type="ORF">QTP70_026677</name>
</gene>
<evidence type="ECO:0000256" key="2">
    <source>
        <dbReference type="ARBA" id="ARBA00022490"/>
    </source>
</evidence>
<keyword evidence="4" id="KW-0677">Repeat</keyword>
<evidence type="ECO:0000256" key="1">
    <source>
        <dbReference type="ARBA" id="ARBA00004611"/>
    </source>
</evidence>
<dbReference type="GO" id="GO:0045503">
    <property type="term" value="F:dynein light chain binding"/>
    <property type="evidence" value="ECO:0007669"/>
    <property type="project" value="TreeGrafter"/>
</dbReference>
<evidence type="ECO:0000313" key="14">
    <source>
        <dbReference type="Proteomes" id="UP001274896"/>
    </source>
</evidence>